<keyword evidence="2" id="KW-0812">Transmembrane</keyword>
<dbReference type="AlphaFoldDB" id="A0A1M4EQQ1"/>
<feature type="transmembrane region" description="Helical" evidence="2">
    <location>
        <begin position="37"/>
        <end position="58"/>
    </location>
</feature>
<sequence>MLEPKPEPVQAVPEPSPAPGSPAREAMRKGWLDALQLWLGLATGTIALILSIINWVTLNRDPEVSLSLPSILRIAQGDNVWLYLQPTFTTIRKTETTDYITGMELRVRPPAGSGAAPTLVWDETGTWVYDSKTQEADYSYQSDPQPMLVSQDTPQSPTILFEATGWQFRPGRYELELRATRSSTDTPLAATFCLDITADDDAAFAQEGQYRWIGFQRTRTGSASSPAKACYRS</sequence>
<reference evidence="3" key="1">
    <citation type="submission" date="2016-04" db="EMBL/GenBank/DDBJ databases">
        <authorList>
            <person name="Evans L.H."/>
            <person name="Alamgir A."/>
            <person name="Owens N."/>
            <person name="Weber N.D."/>
            <person name="Virtaneva K."/>
            <person name="Barbian K."/>
            <person name="Babar A."/>
            <person name="Rosenke K."/>
        </authorList>
    </citation>
    <scope>NUCLEOTIDE SEQUENCE</scope>
    <source>
        <strain evidence="3">Nono1</strain>
    </source>
</reference>
<protein>
    <submittedName>
        <fullName evidence="3">Uncharacterized protein</fullName>
    </submittedName>
</protein>
<evidence type="ECO:0000313" key="3">
    <source>
        <dbReference type="EMBL" id="SBP00933.1"/>
    </source>
</evidence>
<gene>
    <name evidence="3" type="ORF">BN4615_P10449</name>
</gene>
<name>A0A1M4EQQ1_9ACTN</name>
<evidence type="ECO:0000256" key="1">
    <source>
        <dbReference type="SAM" id="MobiDB-lite"/>
    </source>
</evidence>
<feature type="region of interest" description="Disordered" evidence="1">
    <location>
        <begin position="1"/>
        <end position="24"/>
    </location>
</feature>
<organism evidence="3">
    <name type="scientific">Nonomuraea gerenzanensis</name>
    <dbReference type="NCBI Taxonomy" id="93944"/>
    <lineage>
        <taxon>Bacteria</taxon>
        <taxon>Bacillati</taxon>
        <taxon>Actinomycetota</taxon>
        <taxon>Actinomycetes</taxon>
        <taxon>Streptosporangiales</taxon>
        <taxon>Streptosporangiaceae</taxon>
        <taxon>Nonomuraea</taxon>
    </lineage>
</organism>
<dbReference type="EMBL" id="LT559118">
    <property type="protein sequence ID" value="SBP00933.1"/>
    <property type="molecule type" value="Genomic_DNA"/>
</dbReference>
<evidence type="ECO:0000256" key="2">
    <source>
        <dbReference type="SAM" id="Phobius"/>
    </source>
</evidence>
<accession>A0A1M4EQQ1</accession>
<keyword evidence="2" id="KW-0472">Membrane</keyword>
<keyword evidence="2" id="KW-1133">Transmembrane helix</keyword>
<proteinExistence type="predicted"/>